<protein>
    <submittedName>
        <fullName evidence="2">Uncharacterized protein</fullName>
    </submittedName>
</protein>
<feature type="compositionally biased region" description="Polar residues" evidence="1">
    <location>
        <begin position="165"/>
        <end position="181"/>
    </location>
</feature>
<organism evidence="2 3">
    <name type="scientific">Protea cynaroides</name>
    <dbReference type="NCBI Taxonomy" id="273540"/>
    <lineage>
        <taxon>Eukaryota</taxon>
        <taxon>Viridiplantae</taxon>
        <taxon>Streptophyta</taxon>
        <taxon>Embryophyta</taxon>
        <taxon>Tracheophyta</taxon>
        <taxon>Spermatophyta</taxon>
        <taxon>Magnoliopsida</taxon>
        <taxon>Proteales</taxon>
        <taxon>Proteaceae</taxon>
        <taxon>Protea</taxon>
    </lineage>
</organism>
<name>A0A9Q0L596_9MAGN</name>
<gene>
    <name evidence="2" type="ORF">NE237_033288</name>
</gene>
<dbReference type="AlphaFoldDB" id="A0A9Q0L596"/>
<comment type="caution">
    <text evidence="2">The sequence shown here is derived from an EMBL/GenBank/DDBJ whole genome shotgun (WGS) entry which is preliminary data.</text>
</comment>
<keyword evidence="3" id="KW-1185">Reference proteome</keyword>
<evidence type="ECO:0000313" key="2">
    <source>
        <dbReference type="EMBL" id="KAJ4982451.1"/>
    </source>
</evidence>
<feature type="region of interest" description="Disordered" evidence="1">
    <location>
        <begin position="165"/>
        <end position="185"/>
    </location>
</feature>
<accession>A0A9Q0L596</accession>
<proteinExistence type="predicted"/>
<evidence type="ECO:0000256" key="1">
    <source>
        <dbReference type="SAM" id="MobiDB-lite"/>
    </source>
</evidence>
<evidence type="ECO:0000313" key="3">
    <source>
        <dbReference type="Proteomes" id="UP001141806"/>
    </source>
</evidence>
<dbReference type="OrthoDB" id="1748829at2759"/>
<reference evidence="2" key="1">
    <citation type="journal article" date="2023" name="Plant J.">
        <title>The genome of the king protea, Protea cynaroides.</title>
        <authorList>
            <person name="Chang J."/>
            <person name="Duong T.A."/>
            <person name="Schoeman C."/>
            <person name="Ma X."/>
            <person name="Roodt D."/>
            <person name="Barker N."/>
            <person name="Li Z."/>
            <person name="Van de Peer Y."/>
            <person name="Mizrachi E."/>
        </authorList>
    </citation>
    <scope>NUCLEOTIDE SEQUENCE</scope>
    <source>
        <tissue evidence="2">Young leaves</tissue>
    </source>
</reference>
<sequence length="247" mass="26414">MFLAIMNTNCETKKPPRHSRRVGSSVVAGELLARRPYPKASTTRPSIAFPPGTSTIDPVRLTRSPSLIAVSLPKTTIPTFSFSRFNAIPFTPLANSTISKAHLELWVIGRASGGQCSPGHKGPGWAVRVGEGQSLILKTSILKTKEPAEKGGKVSVPGSPIAGFSGTTCSRNTRENQSGSGTRPVPPLYSVIQVRSHCLSNGACVLSSISTSFPRRWKSRPAQRITVDRRPPFVSPTKKSSLTIIGS</sequence>
<dbReference type="EMBL" id="JAMYWD010000001">
    <property type="protein sequence ID" value="KAJ4982451.1"/>
    <property type="molecule type" value="Genomic_DNA"/>
</dbReference>
<dbReference type="Proteomes" id="UP001141806">
    <property type="component" value="Unassembled WGS sequence"/>
</dbReference>